<accession>A0A9D1E6A0</accession>
<dbReference type="Proteomes" id="UP000823913">
    <property type="component" value="Unassembled WGS sequence"/>
</dbReference>
<dbReference type="PANTHER" id="PTHR43861:SF1">
    <property type="entry name" value="TRANS-ACONITATE 2-METHYLTRANSFERASE"/>
    <property type="match status" value="1"/>
</dbReference>
<dbReference type="Pfam" id="PF13649">
    <property type="entry name" value="Methyltransf_25"/>
    <property type="match status" value="1"/>
</dbReference>
<dbReference type="GO" id="GO:0032259">
    <property type="term" value="P:methylation"/>
    <property type="evidence" value="ECO:0007669"/>
    <property type="project" value="UniProtKB-KW"/>
</dbReference>
<feature type="domain" description="Methyltransferase" evidence="3">
    <location>
        <begin position="36"/>
        <end position="125"/>
    </location>
</feature>
<evidence type="ECO:0000259" key="3">
    <source>
        <dbReference type="Pfam" id="PF13649"/>
    </source>
</evidence>
<evidence type="ECO:0000256" key="1">
    <source>
        <dbReference type="ARBA" id="ARBA00022603"/>
    </source>
</evidence>
<dbReference type="Gene3D" id="3.40.50.150">
    <property type="entry name" value="Vaccinia Virus protein VP39"/>
    <property type="match status" value="1"/>
</dbReference>
<reference evidence="4" key="1">
    <citation type="submission" date="2020-10" db="EMBL/GenBank/DDBJ databases">
        <authorList>
            <person name="Gilroy R."/>
        </authorList>
    </citation>
    <scope>NUCLEOTIDE SEQUENCE</scope>
    <source>
        <strain evidence="4">ChiW16-3235</strain>
    </source>
</reference>
<reference evidence="4" key="2">
    <citation type="journal article" date="2021" name="PeerJ">
        <title>Extensive microbial diversity within the chicken gut microbiome revealed by metagenomics and culture.</title>
        <authorList>
            <person name="Gilroy R."/>
            <person name="Ravi A."/>
            <person name="Getino M."/>
            <person name="Pursley I."/>
            <person name="Horton D.L."/>
            <person name="Alikhan N.F."/>
            <person name="Baker D."/>
            <person name="Gharbi K."/>
            <person name="Hall N."/>
            <person name="Watson M."/>
            <person name="Adriaenssens E.M."/>
            <person name="Foster-Nyarko E."/>
            <person name="Jarju S."/>
            <person name="Secka A."/>
            <person name="Antonio M."/>
            <person name="Oren A."/>
            <person name="Chaudhuri R.R."/>
            <person name="La Ragione R."/>
            <person name="Hildebrand F."/>
            <person name="Pallen M.J."/>
        </authorList>
    </citation>
    <scope>NUCLEOTIDE SEQUENCE</scope>
    <source>
        <strain evidence="4">ChiW16-3235</strain>
    </source>
</reference>
<evidence type="ECO:0000313" key="4">
    <source>
        <dbReference type="EMBL" id="HIR67106.1"/>
    </source>
</evidence>
<dbReference type="InterPro" id="IPR029063">
    <property type="entry name" value="SAM-dependent_MTases_sf"/>
</dbReference>
<dbReference type="PANTHER" id="PTHR43861">
    <property type="entry name" value="TRANS-ACONITATE 2-METHYLTRANSFERASE-RELATED"/>
    <property type="match status" value="1"/>
</dbReference>
<name>A0A9D1E6A0_9FIRM</name>
<sequence>MAVSDWDADSYAAKFSFVPDYGRDVIKLLHGEHLSVLDLGCGNGTLTKVLAGLGHNVIGMDMSRNQLALAKKTCPGIEFIEGDATDFTLDRQFDAVFSNAVLHWIDEDRQPDMMLCVRDCLKKGGQFVFEMGGFKNNQLIHDELERQFAARGLEYKTPFYFPTVGQYSSLLEGTGFAVTYARLFPRPTLLEGENGLEEWIAMFIRKPFAGLDDRLCKDIRRDAAEALKPKLLRGGKWYSDYVRLRMSAVKL</sequence>
<dbReference type="EMBL" id="DVHK01000078">
    <property type="protein sequence ID" value="HIR67106.1"/>
    <property type="molecule type" value="Genomic_DNA"/>
</dbReference>
<dbReference type="AlphaFoldDB" id="A0A9D1E6A0"/>
<organism evidence="4 5">
    <name type="scientific">Candidatus Coproplasma avicola</name>
    <dbReference type="NCBI Taxonomy" id="2840744"/>
    <lineage>
        <taxon>Bacteria</taxon>
        <taxon>Bacillati</taxon>
        <taxon>Bacillota</taxon>
        <taxon>Clostridia</taxon>
        <taxon>Eubacteriales</taxon>
        <taxon>Candidatus Coproplasma</taxon>
    </lineage>
</organism>
<comment type="caution">
    <text evidence="4">The sequence shown here is derived from an EMBL/GenBank/DDBJ whole genome shotgun (WGS) entry which is preliminary data.</text>
</comment>
<proteinExistence type="predicted"/>
<dbReference type="CDD" id="cd02440">
    <property type="entry name" value="AdoMet_MTases"/>
    <property type="match status" value="1"/>
</dbReference>
<keyword evidence="1 4" id="KW-0489">Methyltransferase</keyword>
<dbReference type="SUPFAM" id="SSF53335">
    <property type="entry name" value="S-adenosyl-L-methionine-dependent methyltransferases"/>
    <property type="match status" value="1"/>
</dbReference>
<dbReference type="InterPro" id="IPR041698">
    <property type="entry name" value="Methyltransf_25"/>
</dbReference>
<evidence type="ECO:0000313" key="5">
    <source>
        <dbReference type="Proteomes" id="UP000823913"/>
    </source>
</evidence>
<evidence type="ECO:0000256" key="2">
    <source>
        <dbReference type="ARBA" id="ARBA00022679"/>
    </source>
</evidence>
<gene>
    <name evidence="4" type="ORF">IAB94_03535</name>
</gene>
<dbReference type="GO" id="GO:0008168">
    <property type="term" value="F:methyltransferase activity"/>
    <property type="evidence" value="ECO:0007669"/>
    <property type="project" value="UniProtKB-KW"/>
</dbReference>
<protein>
    <submittedName>
        <fullName evidence="4">Methyltransferase domain-containing protein</fullName>
    </submittedName>
</protein>
<keyword evidence="2" id="KW-0808">Transferase</keyword>